<keyword evidence="3" id="KW-1185">Reference proteome</keyword>
<feature type="chain" id="PRO_5035240418" evidence="1">
    <location>
        <begin position="20"/>
        <end position="249"/>
    </location>
</feature>
<protein>
    <submittedName>
        <fullName evidence="2">Uncharacterized protein</fullName>
    </submittedName>
</protein>
<reference evidence="2" key="1">
    <citation type="journal article" date="2014" name="Int. J. Syst. Evol. Microbiol.">
        <title>Complete genome sequence of Corynebacterium casei LMG S-19264T (=DSM 44701T), isolated from a smear-ripened cheese.</title>
        <authorList>
            <consortium name="US DOE Joint Genome Institute (JGI-PGF)"/>
            <person name="Walter F."/>
            <person name="Albersmeier A."/>
            <person name="Kalinowski J."/>
            <person name="Ruckert C."/>
        </authorList>
    </citation>
    <scope>NUCLEOTIDE SEQUENCE</scope>
    <source>
        <strain evidence="2">CGMCC 1.15448</strain>
    </source>
</reference>
<sequence>MRKPIPLLLLSTALSCAAAAQSSSNAVTIDNAISDLSAQQIGNGNARAVGSFVNFHAPKENTKGRRMLLTDWAKGYVVTSQDSVLQNDRLVFNYDKMSHDLYYSFDRQTVIEAERSHVKGFHLVTPMEEMDYGRFDLIKPEVFFRILTHFDAAHYGLYSLTTTEFKKSDYHTDGLVESGNNYDEYVDKIQYYIVSPGGKAYQPVELKKKNIRSALPSAKTKVEEYLSQHKDDDVNEIFLKNLIDYINKG</sequence>
<proteinExistence type="predicted"/>
<dbReference type="Proteomes" id="UP000607559">
    <property type="component" value="Unassembled WGS sequence"/>
</dbReference>
<dbReference type="EMBL" id="BMJC01000006">
    <property type="protein sequence ID" value="GGB22499.1"/>
    <property type="molecule type" value="Genomic_DNA"/>
</dbReference>
<feature type="signal peptide" evidence="1">
    <location>
        <begin position="1"/>
        <end position="19"/>
    </location>
</feature>
<dbReference type="PROSITE" id="PS51257">
    <property type="entry name" value="PROKAR_LIPOPROTEIN"/>
    <property type="match status" value="1"/>
</dbReference>
<dbReference type="RefSeq" id="WP_188937473.1">
    <property type="nucleotide sequence ID" value="NZ_BMJC01000006.1"/>
</dbReference>
<comment type="caution">
    <text evidence="2">The sequence shown here is derived from an EMBL/GenBank/DDBJ whole genome shotgun (WGS) entry which is preliminary data.</text>
</comment>
<name>A0A8J2UIK1_9BACT</name>
<organism evidence="2 3">
    <name type="scientific">Puia dinghuensis</name>
    <dbReference type="NCBI Taxonomy" id="1792502"/>
    <lineage>
        <taxon>Bacteria</taxon>
        <taxon>Pseudomonadati</taxon>
        <taxon>Bacteroidota</taxon>
        <taxon>Chitinophagia</taxon>
        <taxon>Chitinophagales</taxon>
        <taxon>Chitinophagaceae</taxon>
        <taxon>Puia</taxon>
    </lineage>
</organism>
<reference evidence="2" key="2">
    <citation type="submission" date="2020-09" db="EMBL/GenBank/DDBJ databases">
        <authorList>
            <person name="Sun Q."/>
            <person name="Zhou Y."/>
        </authorList>
    </citation>
    <scope>NUCLEOTIDE SEQUENCE</scope>
    <source>
        <strain evidence="2">CGMCC 1.15448</strain>
    </source>
</reference>
<keyword evidence="1" id="KW-0732">Signal</keyword>
<evidence type="ECO:0000313" key="3">
    <source>
        <dbReference type="Proteomes" id="UP000607559"/>
    </source>
</evidence>
<dbReference type="AlphaFoldDB" id="A0A8J2UIK1"/>
<evidence type="ECO:0000313" key="2">
    <source>
        <dbReference type="EMBL" id="GGB22499.1"/>
    </source>
</evidence>
<evidence type="ECO:0000256" key="1">
    <source>
        <dbReference type="SAM" id="SignalP"/>
    </source>
</evidence>
<accession>A0A8J2UIK1</accession>
<gene>
    <name evidence="2" type="ORF">GCM10011511_53030</name>
</gene>